<dbReference type="PANTHER" id="PTHR47972">
    <property type="entry name" value="KINESIN-LIKE PROTEIN KLP-3"/>
    <property type="match status" value="1"/>
</dbReference>
<proteinExistence type="inferred from homology"/>
<accession>A0ABR2VMU9</accession>
<dbReference type="PANTHER" id="PTHR47972:SF45">
    <property type="entry name" value="PROTEIN CLARET SEGREGATIONAL"/>
    <property type="match status" value="1"/>
</dbReference>
<organism evidence="8 9">
    <name type="scientific">Basidiobolus ranarum</name>
    <dbReference type="NCBI Taxonomy" id="34480"/>
    <lineage>
        <taxon>Eukaryota</taxon>
        <taxon>Fungi</taxon>
        <taxon>Fungi incertae sedis</taxon>
        <taxon>Zoopagomycota</taxon>
        <taxon>Entomophthoromycotina</taxon>
        <taxon>Basidiobolomycetes</taxon>
        <taxon>Basidiobolales</taxon>
        <taxon>Basidiobolaceae</taxon>
        <taxon>Basidiobolus</taxon>
    </lineage>
</organism>
<dbReference type="PROSITE" id="PS50067">
    <property type="entry name" value="KINESIN_MOTOR_2"/>
    <property type="match status" value="1"/>
</dbReference>
<evidence type="ECO:0000256" key="2">
    <source>
        <dbReference type="ARBA" id="ARBA00022741"/>
    </source>
</evidence>
<evidence type="ECO:0000256" key="6">
    <source>
        <dbReference type="SAM" id="Coils"/>
    </source>
</evidence>
<name>A0ABR2VMU9_9FUNG</name>
<keyword evidence="2 5" id="KW-0547">Nucleotide-binding</keyword>
<dbReference type="CDD" id="cd01366">
    <property type="entry name" value="KISc_C_terminal"/>
    <property type="match status" value="1"/>
</dbReference>
<feature type="domain" description="Kinesin motor" evidence="7">
    <location>
        <begin position="208"/>
        <end position="542"/>
    </location>
</feature>
<comment type="similarity">
    <text evidence="5">Belongs to the TRAFAC class myosin-kinesin ATPase superfamily. Kinesin family.</text>
</comment>
<keyword evidence="4 5" id="KW-0505">Motor protein</keyword>
<evidence type="ECO:0000259" key="7">
    <source>
        <dbReference type="PROSITE" id="PS50067"/>
    </source>
</evidence>
<dbReference type="SUPFAM" id="SSF52540">
    <property type="entry name" value="P-loop containing nucleoside triphosphate hydrolases"/>
    <property type="match status" value="1"/>
</dbReference>
<feature type="binding site" evidence="5">
    <location>
        <begin position="298"/>
        <end position="305"/>
    </location>
    <ligand>
        <name>ATP</name>
        <dbReference type="ChEBI" id="CHEBI:30616"/>
    </ligand>
</feature>
<protein>
    <submittedName>
        <fullName evidence="8">Kinesin-like nuclear fusion protein</fullName>
    </submittedName>
</protein>
<dbReference type="Pfam" id="PF00225">
    <property type="entry name" value="Kinesin"/>
    <property type="match status" value="1"/>
</dbReference>
<evidence type="ECO:0000256" key="4">
    <source>
        <dbReference type="ARBA" id="ARBA00023175"/>
    </source>
</evidence>
<comment type="caution">
    <text evidence="8">The sequence shown here is derived from an EMBL/GenBank/DDBJ whole genome shotgun (WGS) entry which is preliminary data.</text>
</comment>
<dbReference type="InterPro" id="IPR027640">
    <property type="entry name" value="Kinesin-like_fam"/>
</dbReference>
<dbReference type="Proteomes" id="UP001479436">
    <property type="component" value="Unassembled WGS sequence"/>
</dbReference>
<dbReference type="PRINTS" id="PR00380">
    <property type="entry name" value="KINESINHEAVY"/>
</dbReference>
<evidence type="ECO:0000313" key="9">
    <source>
        <dbReference type="Proteomes" id="UP001479436"/>
    </source>
</evidence>
<keyword evidence="9" id="KW-1185">Reference proteome</keyword>
<dbReference type="InterPro" id="IPR036961">
    <property type="entry name" value="Kinesin_motor_dom_sf"/>
</dbReference>
<dbReference type="SMART" id="SM00129">
    <property type="entry name" value="KISc"/>
    <property type="match status" value="1"/>
</dbReference>
<evidence type="ECO:0000256" key="3">
    <source>
        <dbReference type="ARBA" id="ARBA00022840"/>
    </source>
</evidence>
<feature type="coiled-coil region" evidence="6">
    <location>
        <begin position="33"/>
        <end position="208"/>
    </location>
</feature>
<sequence>MEELTFFLKQQITQSTDSMSDMHGKLSDSELKIRELENFRRGLETKVEVKEQENTKINLKASDLEFKLSQIERQNEDEMKLLKLKHENELEEISRQKERILREKEDLTNDLAKTKELLRQQEDTNLQLRNTISSQSANYLQLESDHRAMKNNLETTESTLAKRESRIAELEALLHTANETVVTIESKLRDEETQRRKLHNTIQELKGNIRVFCRVRPLLGAELSDSMSHIYFAEDQKSIELNQSQTSADGSKTTSKTFPFQFDKVFQPSITQTEVFGEISQLVQSALDGYPVCIFAYGQTGSGKTFTMEGPDHPNADNMGMIPRAVLQIYQTATALEEKGWKYAMEGQFVEIYNETIHDLLGTGEIGKKHDIRHLANGKTIVTDVTTLMLDGPNKVSELMKKAGQNRAVASTQCNDRSSRSHSVFTLRLTGSNVLTGEISEGILNLIDLAGSERLSSSKATGDRLRETQAINKSLSSLGDVIYALANKENHIPYRNSKLTYLLQNSLGGNSKTLMFVNISPLPSNFGETLCSLRFATKVNNCQIGTARKVVK</sequence>
<dbReference type="Gene3D" id="3.40.850.10">
    <property type="entry name" value="Kinesin motor domain"/>
    <property type="match status" value="1"/>
</dbReference>
<dbReference type="EMBL" id="JASJQH010009056">
    <property type="protein sequence ID" value="KAK9685145.1"/>
    <property type="molecule type" value="Genomic_DNA"/>
</dbReference>
<keyword evidence="3 5" id="KW-0067">ATP-binding</keyword>
<reference evidence="8 9" key="1">
    <citation type="submission" date="2023-04" db="EMBL/GenBank/DDBJ databases">
        <title>Genome of Basidiobolus ranarum AG-B5.</title>
        <authorList>
            <person name="Stajich J.E."/>
            <person name="Carter-House D."/>
            <person name="Gryganskyi A."/>
        </authorList>
    </citation>
    <scope>NUCLEOTIDE SEQUENCE [LARGE SCALE GENOMIC DNA]</scope>
    <source>
        <strain evidence="8 9">AG-B5</strain>
    </source>
</reference>
<keyword evidence="6" id="KW-0175">Coiled coil</keyword>
<keyword evidence="1" id="KW-0493">Microtubule</keyword>
<evidence type="ECO:0000256" key="1">
    <source>
        <dbReference type="ARBA" id="ARBA00022701"/>
    </source>
</evidence>
<dbReference type="InterPro" id="IPR027417">
    <property type="entry name" value="P-loop_NTPase"/>
</dbReference>
<evidence type="ECO:0000313" key="8">
    <source>
        <dbReference type="EMBL" id="KAK9685145.1"/>
    </source>
</evidence>
<gene>
    <name evidence="8" type="primary">KAR3_5</name>
    <name evidence="8" type="ORF">K7432_015609</name>
</gene>
<evidence type="ECO:0000256" key="5">
    <source>
        <dbReference type="PROSITE-ProRule" id="PRU00283"/>
    </source>
</evidence>
<dbReference type="InterPro" id="IPR001752">
    <property type="entry name" value="Kinesin_motor_dom"/>
</dbReference>